<feature type="transmembrane region" description="Helical" evidence="2">
    <location>
        <begin position="166"/>
        <end position="186"/>
    </location>
</feature>
<dbReference type="Proteomes" id="UP001280581">
    <property type="component" value="Unassembled WGS sequence"/>
</dbReference>
<name>A0AAN6RJL5_9PLEO</name>
<dbReference type="AlphaFoldDB" id="A0AAN6RJL5"/>
<feature type="transmembrane region" description="Helical" evidence="2">
    <location>
        <begin position="111"/>
        <end position="134"/>
    </location>
</feature>
<evidence type="ECO:0000256" key="1">
    <source>
        <dbReference type="SAM" id="MobiDB-lite"/>
    </source>
</evidence>
<accession>A0AAN6RJL5</accession>
<organism evidence="3 4">
    <name type="scientific">Pseudopithomyces chartarum</name>
    <dbReference type="NCBI Taxonomy" id="1892770"/>
    <lineage>
        <taxon>Eukaryota</taxon>
        <taxon>Fungi</taxon>
        <taxon>Dikarya</taxon>
        <taxon>Ascomycota</taxon>
        <taxon>Pezizomycotina</taxon>
        <taxon>Dothideomycetes</taxon>
        <taxon>Pleosporomycetidae</taxon>
        <taxon>Pleosporales</taxon>
        <taxon>Massarineae</taxon>
        <taxon>Didymosphaeriaceae</taxon>
        <taxon>Pseudopithomyces</taxon>
    </lineage>
</organism>
<protein>
    <submittedName>
        <fullName evidence="3">Uncharacterized protein</fullName>
    </submittedName>
</protein>
<feature type="transmembrane region" description="Helical" evidence="2">
    <location>
        <begin position="230"/>
        <end position="250"/>
    </location>
</feature>
<keyword evidence="2" id="KW-1133">Transmembrane helix</keyword>
<comment type="caution">
    <text evidence="3">The sequence shown here is derived from an EMBL/GenBank/DDBJ whole genome shotgun (WGS) entry which is preliminary data.</text>
</comment>
<keyword evidence="2" id="KW-0812">Transmembrane</keyword>
<gene>
    <name evidence="3" type="ORF">GRF29_8g890788</name>
</gene>
<proteinExistence type="predicted"/>
<feature type="transmembrane region" description="Helical" evidence="2">
    <location>
        <begin position="198"/>
        <end position="218"/>
    </location>
</feature>
<feature type="compositionally biased region" description="Polar residues" evidence="1">
    <location>
        <begin position="300"/>
        <end position="313"/>
    </location>
</feature>
<keyword evidence="4" id="KW-1185">Reference proteome</keyword>
<evidence type="ECO:0000256" key="2">
    <source>
        <dbReference type="SAM" id="Phobius"/>
    </source>
</evidence>
<keyword evidence="2" id="KW-0472">Membrane</keyword>
<dbReference type="EMBL" id="WVTA01000002">
    <property type="protein sequence ID" value="KAK3215720.1"/>
    <property type="molecule type" value="Genomic_DNA"/>
</dbReference>
<evidence type="ECO:0000313" key="3">
    <source>
        <dbReference type="EMBL" id="KAK3215720.1"/>
    </source>
</evidence>
<feature type="region of interest" description="Disordered" evidence="1">
    <location>
        <begin position="298"/>
        <end position="322"/>
    </location>
</feature>
<evidence type="ECO:0000313" key="4">
    <source>
        <dbReference type="Proteomes" id="UP001280581"/>
    </source>
</evidence>
<reference evidence="3 4" key="1">
    <citation type="submission" date="2021-02" db="EMBL/GenBank/DDBJ databases">
        <title>Genome assembly of Pseudopithomyces chartarum.</title>
        <authorList>
            <person name="Jauregui R."/>
            <person name="Singh J."/>
            <person name="Voisey C."/>
        </authorList>
    </citation>
    <scope>NUCLEOTIDE SEQUENCE [LARGE SCALE GENOMIC DNA]</scope>
    <source>
        <strain evidence="3 4">AGR01</strain>
    </source>
</reference>
<sequence>MTKPQESIPPAADILGIDDIVAGVFKYFHSKTTRPTRHPNTRSQTKGYGTTGDGKTPMAYRGQCSCCAVPFGVYAIVQKFSLALQLQPQCFGGLTLIAWGQTLYYGNKWRAWTAIAATVGMAVAFAATEAILIVTLRVRWFMFRKAKTFQLKREQIPYYKGVEWPMMMMAILASVMQCLGLIMPYFELAKRQGRVIGIDFWFLLIDYSGAFFSLMALVAQHTFDILGGSMYIVAMTLETGIFLSQAIWLWRVRHVRREAKKLNMTYDEYVKAYPSKKLERTDSSETIADIEAAHAEKPQLSETSVVDQSTSTNTHEEDQGTLEIPEKALVLHNGRI</sequence>